<gene>
    <name evidence="11" type="ORF">MAR_001938</name>
</gene>
<organism evidence="11 12">
    <name type="scientific">Mya arenaria</name>
    <name type="common">Soft-shell clam</name>
    <dbReference type="NCBI Taxonomy" id="6604"/>
    <lineage>
        <taxon>Eukaryota</taxon>
        <taxon>Metazoa</taxon>
        <taxon>Spiralia</taxon>
        <taxon>Lophotrochozoa</taxon>
        <taxon>Mollusca</taxon>
        <taxon>Bivalvia</taxon>
        <taxon>Autobranchia</taxon>
        <taxon>Heteroconchia</taxon>
        <taxon>Euheterodonta</taxon>
        <taxon>Imparidentia</taxon>
        <taxon>Neoheterodontei</taxon>
        <taxon>Myida</taxon>
        <taxon>Myoidea</taxon>
        <taxon>Myidae</taxon>
        <taxon>Mya</taxon>
    </lineage>
</organism>
<evidence type="ECO:0000256" key="4">
    <source>
        <dbReference type="ARBA" id="ARBA00022824"/>
    </source>
</evidence>
<feature type="region of interest" description="Disordered" evidence="10">
    <location>
        <begin position="1"/>
        <end position="24"/>
    </location>
</feature>
<keyword evidence="12" id="KW-1185">Reference proteome</keyword>
<comment type="similarity">
    <text evidence="1 9">Belongs to the YIF1 family.</text>
</comment>
<evidence type="ECO:0000313" key="12">
    <source>
        <dbReference type="Proteomes" id="UP001164746"/>
    </source>
</evidence>
<evidence type="ECO:0000256" key="6">
    <source>
        <dbReference type="ARBA" id="ARBA00022989"/>
    </source>
</evidence>
<name>A0ABY7FDE4_MYAAR</name>
<keyword evidence="7 9" id="KW-0333">Golgi apparatus</keyword>
<keyword evidence="8 9" id="KW-0472">Membrane</keyword>
<keyword evidence="2 9" id="KW-0813">Transport</keyword>
<evidence type="ECO:0000256" key="9">
    <source>
        <dbReference type="RuleBase" id="RU368073"/>
    </source>
</evidence>
<keyword evidence="6 9" id="KW-1133">Transmembrane helix</keyword>
<protein>
    <recommendedName>
        <fullName evidence="9">Protein YIF1</fullName>
    </recommendedName>
</protein>
<comment type="function">
    <text evidence="9">Has a role in transport between endoplasmic reticulum and Golgi.</text>
</comment>
<keyword evidence="3 9" id="KW-0812">Transmembrane</keyword>
<sequence>MLKELTANNARLGRKKEEKREGQNHSCLMTQVFSPRQIKGGFGNQPQPGAPGWGQQFPGQQMFQDPMANMAMQYGTSLAGQGKDIVNKNFEKYVSTSKLKYYFAVDTSYVGKKLLTLIFPFTKKDQPVAPRFDDNAPDFDGLCDVYFGVWVGFGNTRKLGMQASTALVWLIIELVAVMMSLHGDEYHGGGAKRSLYLVLSISLVQPLLMWWLTRHIVFA</sequence>
<evidence type="ECO:0000256" key="5">
    <source>
        <dbReference type="ARBA" id="ARBA00022927"/>
    </source>
</evidence>
<comment type="caution">
    <text evidence="9">Lacks conserved residue(s) required for the propagation of feature annotation.</text>
</comment>
<dbReference type="Proteomes" id="UP001164746">
    <property type="component" value="Chromosome 11"/>
</dbReference>
<evidence type="ECO:0000256" key="10">
    <source>
        <dbReference type="SAM" id="MobiDB-lite"/>
    </source>
</evidence>
<accession>A0ABY7FDE4</accession>
<dbReference type="PANTHER" id="PTHR14083">
    <property type="entry name" value="YIP1 INTERACTING FACTOR HOMOLOG YIF1 PROTEIN"/>
    <property type="match status" value="1"/>
</dbReference>
<evidence type="ECO:0000313" key="11">
    <source>
        <dbReference type="EMBL" id="WAR20100.1"/>
    </source>
</evidence>
<feature type="transmembrane region" description="Helical" evidence="9">
    <location>
        <begin position="195"/>
        <end position="213"/>
    </location>
</feature>
<evidence type="ECO:0000256" key="7">
    <source>
        <dbReference type="ARBA" id="ARBA00023034"/>
    </source>
</evidence>
<dbReference type="InterPro" id="IPR005578">
    <property type="entry name" value="Yif1_fam"/>
</dbReference>
<reference evidence="11" key="1">
    <citation type="submission" date="2022-11" db="EMBL/GenBank/DDBJ databases">
        <title>Centuries of genome instability and evolution in soft-shell clam transmissible cancer (bioRxiv).</title>
        <authorList>
            <person name="Hart S.F.M."/>
            <person name="Yonemitsu M.A."/>
            <person name="Giersch R.M."/>
            <person name="Beal B.F."/>
            <person name="Arriagada G."/>
            <person name="Davis B.W."/>
            <person name="Ostrander E.A."/>
            <person name="Goff S.P."/>
            <person name="Metzger M.J."/>
        </authorList>
    </citation>
    <scope>NUCLEOTIDE SEQUENCE</scope>
    <source>
        <strain evidence="11">MELC-2E11</strain>
        <tissue evidence="11">Siphon/mantle</tissue>
    </source>
</reference>
<evidence type="ECO:0000256" key="8">
    <source>
        <dbReference type="ARBA" id="ARBA00023136"/>
    </source>
</evidence>
<keyword evidence="4 9" id="KW-0256">Endoplasmic reticulum</keyword>
<feature type="transmembrane region" description="Helical" evidence="9">
    <location>
        <begin position="166"/>
        <end position="183"/>
    </location>
</feature>
<evidence type="ECO:0000256" key="1">
    <source>
        <dbReference type="ARBA" id="ARBA00009727"/>
    </source>
</evidence>
<dbReference type="PANTHER" id="PTHR14083:SF0">
    <property type="entry name" value="YIP1D-INTERACTING FACTOR 1, ISOFORM C"/>
    <property type="match status" value="1"/>
</dbReference>
<dbReference type="Pfam" id="PF03878">
    <property type="entry name" value="YIF1"/>
    <property type="match status" value="1"/>
</dbReference>
<evidence type="ECO:0000256" key="3">
    <source>
        <dbReference type="ARBA" id="ARBA00022692"/>
    </source>
</evidence>
<evidence type="ECO:0000256" key="2">
    <source>
        <dbReference type="ARBA" id="ARBA00022448"/>
    </source>
</evidence>
<comment type="subcellular location">
    <subcellularLocation>
        <location evidence="9">Endoplasmic reticulum membrane</location>
        <topology evidence="9">Multi-pass membrane protein</topology>
    </subcellularLocation>
    <subcellularLocation>
        <location evidence="9">Golgi apparatus membrane</location>
        <topology evidence="9">Multi-pass membrane protein</topology>
    </subcellularLocation>
</comment>
<keyword evidence="5 9" id="KW-0653">Protein transport</keyword>
<proteinExistence type="inferred from homology"/>
<dbReference type="EMBL" id="CP111022">
    <property type="protein sequence ID" value="WAR20100.1"/>
    <property type="molecule type" value="Genomic_DNA"/>
</dbReference>